<sequence>MFNTLLLLPSSWRVPLLASSFFSGFRAAAVGTCLHCQLVPAGGARTGTRSGYTVAATPNIQADPNVPAAFSIGSVPVPHPGPRGPQARDWEGEEEEASPLLTTGPTGHPPPRRGKRQQRAAHAAGAKARGPSVSAHKRGEQEGRGTRHFSRDRGPGRRPQSRAAGAAVAEAVAAACRCSPGRFISEPAPGLQVRRRNVARPGLRKRGVPAEAEQGLRPRPVRPFPQRFGLGRGRGRGLGDRRAAGRTSAECRGRPRSGLCRLAVAPGPRGLGEQCPSGAPWGGGGGGPGGAGETPARLSIDVIVA</sequence>
<reference evidence="1" key="1">
    <citation type="submission" date="2023-05" db="EMBL/GenBank/DDBJ databases">
        <authorList>
            <consortium name="ELIXIR-Norway"/>
        </authorList>
    </citation>
    <scope>NUCLEOTIDE SEQUENCE</scope>
</reference>
<gene>
    <name evidence="1" type="ORF">MRATA1EN3_LOCUS23150</name>
</gene>
<organism evidence="1 2">
    <name type="scientific">Rangifer tarandus platyrhynchus</name>
    <name type="common">Svalbard reindeer</name>
    <dbReference type="NCBI Taxonomy" id="3082113"/>
    <lineage>
        <taxon>Eukaryota</taxon>
        <taxon>Metazoa</taxon>
        <taxon>Chordata</taxon>
        <taxon>Craniata</taxon>
        <taxon>Vertebrata</taxon>
        <taxon>Euteleostomi</taxon>
        <taxon>Mammalia</taxon>
        <taxon>Eutheria</taxon>
        <taxon>Laurasiatheria</taxon>
        <taxon>Artiodactyla</taxon>
        <taxon>Ruminantia</taxon>
        <taxon>Pecora</taxon>
        <taxon>Cervidae</taxon>
        <taxon>Odocoileinae</taxon>
        <taxon>Rangifer</taxon>
    </lineage>
</organism>
<dbReference type="Proteomes" id="UP001162501">
    <property type="component" value="Chromosome 6"/>
</dbReference>
<evidence type="ECO:0000313" key="2">
    <source>
        <dbReference type="Proteomes" id="UP001162501"/>
    </source>
</evidence>
<evidence type="ECO:0000313" key="1">
    <source>
        <dbReference type="EMBL" id="CAI9711937.1"/>
    </source>
</evidence>
<name>A0ACB0FGS3_RANTA</name>
<protein>
    <submittedName>
        <fullName evidence="1">Uncharacterized protein</fullName>
    </submittedName>
</protein>
<dbReference type="EMBL" id="OX596090">
    <property type="protein sequence ID" value="CAI9711937.1"/>
    <property type="molecule type" value="Genomic_DNA"/>
</dbReference>
<accession>A0ACB0FGS3</accession>
<proteinExistence type="predicted"/>